<dbReference type="EMBL" id="AB444205">
    <property type="protein sequence ID" value="BAG75505.1"/>
    <property type="molecule type" value="Genomic_DNA"/>
</dbReference>
<geneLocation type="plasmid" evidence="2">
    <name>pCP8533etx</name>
</geneLocation>
<keyword evidence="1" id="KW-0812">Transmembrane</keyword>
<evidence type="ECO:0000313" key="2">
    <source>
        <dbReference type="EMBL" id="BAG75505.1"/>
    </source>
</evidence>
<evidence type="ECO:0000256" key="1">
    <source>
        <dbReference type="SAM" id="Phobius"/>
    </source>
</evidence>
<name>B6F188_CLOPF</name>
<feature type="transmembrane region" description="Helical" evidence="1">
    <location>
        <begin position="14"/>
        <end position="33"/>
    </location>
</feature>
<organism evidence="2">
    <name type="scientific">Clostridium perfringens</name>
    <dbReference type="NCBI Taxonomy" id="1502"/>
    <lineage>
        <taxon>Bacteria</taxon>
        <taxon>Bacillati</taxon>
        <taxon>Bacillota</taxon>
        <taxon>Clostridia</taxon>
        <taxon>Eubacteriales</taxon>
        <taxon>Clostridiaceae</taxon>
        <taxon>Clostridium</taxon>
    </lineage>
</organism>
<protein>
    <submittedName>
        <fullName evidence="2">Signal peptidase I</fullName>
    </submittedName>
</protein>
<keyword evidence="1" id="KW-1133">Transmembrane helix</keyword>
<keyword evidence="2" id="KW-0614">Plasmid</keyword>
<dbReference type="AlphaFoldDB" id="B6F188"/>
<keyword evidence="1" id="KW-0472">Membrane</keyword>
<accession>B6F188</accession>
<sequence>MFSNKKLRNLFSNWLIPIILAILLAVIINKLFYTK</sequence>
<proteinExistence type="predicted"/>
<reference evidence="2" key="1">
    <citation type="journal article" date="2008" name="J. Bacteriol.">
        <title>Sequencing and diversity analyses reveal extensive similarities between some epsilon-toxin-encoding plasmids and the pCPF5603 Clostridium perfringens enterotoxin plasmid.</title>
        <authorList>
            <person name="Miyamoto K."/>
            <person name="Li J."/>
            <person name="Sayeed S."/>
            <person name="Akimoto S."/>
            <person name="McClane B.A."/>
        </authorList>
    </citation>
    <scope>NUCLEOTIDE SEQUENCE</scope>
    <source>
        <strain evidence="2">NCTC 8533B4D</strain>
        <plasmid evidence="2">pCP8533etx</plasmid>
    </source>
</reference>